<dbReference type="AlphaFoldDB" id="A0A2C9UUL3"/>
<accession>A0A2C9UUL3</accession>
<proteinExistence type="predicted"/>
<reference evidence="1" key="1">
    <citation type="submission" date="2016-02" db="EMBL/GenBank/DDBJ databases">
        <title>WGS assembly of Manihot esculenta.</title>
        <authorList>
            <person name="Bredeson J.V."/>
            <person name="Prochnik S.E."/>
            <person name="Lyons J.B."/>
            <person name="Schmutz J."/>
            <person name="Grimwood J."/>
            <person name="Vrebalov J."/>
            <person name="Bart R.S."/>
            <person name="Amuge T."/>
            <person name="Ferguson M.E."/>
            <person name="Green R."/>
            <person name="Putnam N."/>
            <person name="Stites J."/>
            <person name="Rounsley S."/>
            <person name="Rokhsar D.S."/>
        </authorList>
    </citation>
    <scope>NUCLEOTIDE SEQUENCE [LARGE SCALE GENOMIC DNA]</scope>
    <source>
        <tissue evidence="1">Leaf</tissue>
    </source>
</reference>
<organism evidence="1">
    <name type="scientific">Manihot esculenta</name>
    <name type="common">Cassava</name>
    <name type="synonym">Jatropha manihot</name>
    <dbReference type="NCBI Taxonomy" id="3983"/>
    <lineage>
        <taxon>Eukaryota</taxon>
        <taxon>Viridiplantae</taxon>
        <taxon>Streptophyta</taxon>
        <taxon>Embryophyta</taxon>
        <taxon>Tracheophyta</taxon>
        <taxon>Spermatophyta</taxon>
        <taxon>Magnoliopsida</taxon>
        <taxon>eudicotyledons</taxon>
        <taxon>Gunneridae</taxon>
        <taxon>Pentapetalae</taxon>
        <taxon>rosids</taxon>
        <taxon>fabids</taxon>
        <taxon>Malpighiales</taxon>
        <taxon>Euphorbiaceae</taxon>
        <taxon>Crotonoideae</taxon>
        <taxon>Manihoteae</taxon>
        <taxon>Manihot</taxon>
    </lineage>
</organism>
<protein>
    <submittedName>
        <fullName evidence="1">Uncharacterized protein</fullName>
    </submittedName>
</protein>
<evidence type="ECO:0000313" key="1">
    <source>
        <dbReference type="EMBL" id="OAY35190.1"/>
    </source>
</evidence>
<name>A0A2C9UUL3_MANES</name>
<gene>
    <name evidence="1" type="ORF">MANES_12G079400</name>
</gene>
<sequence length="82" mass="9266">MEIIIASPGNQCVPSLWFPRSRSFLKPESLSFLKADVLAFIEDLQCLSSHQGRLVSWNLEASEGRSHMLLSRPDLKIGRILK</sequence>
<dbReference type="EMBL" id="CM004398">
    <property type="protein sequence ID" value="OAY35190.1"/>
    <property type="molecule type" value="Genomic_DNA"/>
</dbReference>